<evidence type="ECO:0000313" key="5">
    <source>
        <dbReference type="Proteomes" id="UP000574369"/>
    </source>
</evidence>
<protein>
    <submittedName>
        <fullName evidence="4">Uncharacterized protein</fullName>
    </submittedName>
</protein>
<dbReference type="EMBL" id="JACHXO010000006">
    <property type="protein sequence ID" value="MBB3196105.1"/>
    <property type="molecule type" value="Genomic_DNA"/>
</dbReference>
<accession>A0ABR6GVN1</accession>
<keyword evidence="3" id="KW-1133">Transmembrane helix</keyword>
<keyword evidence="3" id="KW-0812">Transmembrane</keyword>
<feature type="transmembrane region" description="Helical" evidence="3">
    <location>
        <begin position="434"/>
        <end position="454"/>
    </location>
</feature>
<keyword evidence="1" id="KW-0175">Coiled coil</keyword>
<gene>
    <name evidence="4" type="ORF">FHS28_003515</name>
</gene>
<evidence type="ECO:0000256" key="2">
    <source>
        <dbReference type="SAM" id="MobiDB-lite"/>
    </source>
</evidence>
<evidence type="ECO:0000256" key="3">
    <source>
        <dbReference type="SAM" id="Phobius"/>
    </source>
</evidence>
<evidence type="ECO:0000313" key="4">
    <source>
        <dbReference type="EMBL" id="MBB3196105.1"/>
    </source>
</evidence>
<feature type="coiled-coil region" evidence="1">
    <location>
        <begin position="38"/>
        <end position="81"/>
    </location>
</feature>
<keyword evidence="3" id="KW-0472">Membrane</keyword>
<organism evidence="4 5">
    <name type="scientific">Roseateles terrae</name>
    <dbReference type="NCBI Taxonomy" id="431060"/>
    <lineage>
        <taxon>Bacteria</taxon>
        <taxon>Pseudomonadati</taxon>
        <taxon>Pseudomonadota</taxon>
        <taxon>Betaproteobacteria</taxon>
        <taxon>Burkholderiales</taxon>
        <taxon>Sphaerotilaceae</taxon>
        <taxon>Roseateles</taxon>
    </lineage>
</organism>
<dbReference type="RefSeq" id="WP_184295097.1">
    <property type="nucleotide sequence ID" value="NZ_JACHXO010000006.1"/>
</dbReference>
<reference evidence="4 5" key="1">
    <citation type="submission" date="2020-08" db="EMBL/GenBank/DDBJ databases">
        <title>Genomic Encyclopedia of Type Strains, Phase III (KMG-III): the genomes of soil and plant-associated and newly described type strains.</title>
        <authorList>
            <person name="Whitman W."/>
        </authorList>
    </citation>
    <scope>NUCLEOTIDE SEQUENCE [LARGE SCALE GENOMIC DNA]</scope>
    <source>
        <strain evidence="4 5">CECT 7247</strain>
    </source>
</reference>
<feature type="region of interest" description="Disordered" evidence="2">
    <location>
        <begin position="138"/>
        <end position="192"/>
    </location>
</feature>
<dbReference type="Proteomes" id="UP000574369">
    <property type="component" value="Unassembled WGS sequence"/>
</dbReference>
<evidence type="ECO:0000256" key="1">
    <source>
        <dbReference type="SAM" id="Coils"/>
    </source>
</evidence>
<feature type="transmembrane region" description="Helical" evidence="3">
    <location>
        <begin position="279"/>
        <end position="300"/>
    </location>
</feature>
<comment type="caution">
    <text evidence="4">The sequence shown here is derived from an EMBL/GenBank/DDBJ whole genome shotgun (WGS) entry which is preliminary data.</text>
</comment>
<proteinExistence type="predicted"/>
<name>A0ABR6GVN1_9BURK</name>
<feature type="compositionally biased region" description="Low complexity" evidence="2">
    <location>
        <begin position="172"/>
        <end position="192"/>
    </location>
</feature>
<feature type="transmembrane region" description="Helical" evidence="3">
    <location>
        <begin position="402"/>
        <end position="422"/>
    </location>
</feature>
<keyword evidence="5" id="KW-1185">Reference proteome</keyword>
<sequence length="481" mass="52143">MFAQRQQIAAIFGSPGREGVAQFIQTFKTEREAIHHFEDELQDDLDLHLDEILELRSQASRNGWEDLAERIEHQLQTLKSERLIQLKLRNVDLRDIRNLGEMLTLLAAAQQHGFEEIEELLLPHVRRLEDARDDAEMQDLGRADPPPLDAPGAVIPDSGPLPHRGLPQDVVPQSSSAQPLQQPLQQPSQQPLPQEALDAPIAMDGPAEEDVIVNVPAQRDLVNPALAAPQGRRGQRRQSFRQRIKNKFLRGRLAGDLSNSVGSLGNFFSPDNNGNPVPAASAFVAIGSFGVLANGLKLLYDGVKYARAARSDAASREALSMVFGGAEGIQSGAAGVLAGILNLAGAFNEGTLSGVYSTAAWAIAEVNNVLAQIDVIVKKARQGQGRVQNFKRHWRAYLKSSLSIFASVVKAVGCVMSLYVAVEKTAEDGLDTESQWASIFMITGAGISLMHALVKIGMVYYDSCNAQADEPAVAENAEEGV</sequence>